<dbReference type="Pfam" id="PF01171">
    <property type="entry name" value="ATP_bind_3"/>
    <property type="match status" value="1"/>
</dbReference>
<dbReference type="AlphaFoldDB" id="A0A5B8NL16"/>
<dbReference type="CDD" id="cd01992">
    <property type="entry name" value="TilS_N"/>
    <property type="match status" value="1"/>
</dbReference>
<evidence type="ECO:0000256" key="6">
    <source>
        <dbReference type="ARBA" id="ARBA00048539"/>
    </source>
</evidence>
<dbReference type="Gene3D" id="3.40.50.620">
    <property type="entry name" value="HUPs"/>
    <property type="match status" value="1"/>
</dbReference>
<dbReference type="EMBL" id="CP042326">
    <property type="protein sequence ID" value="QDZ39211.1"/>
    <property type="molecule type" value="Genomic_DNA"/>
</dbReference>
<feature type="binding site" evidence="7">
    <location>
        <begin position="31"/>
        <end position="36"/>
    </location>
    <ligand>
        <name>ATP</name>
        <dbReference type="ChEBI" id="CHEBI:30616"/>
    </ligand>
</feature>
<dbReference type="PANTHER" id="PTHR43033">
    <property type="entry name" value="TRNA(ILE)-LYSIDINE SYNTHASE-RELATED"/>
    <property type="match status" value="1"/>
</dbReference>
<dbReference type="SUPFAM" id="SSF82829">
    <property type="entry name" value="MesJ substrate recognition domain-like"/>
    <property type="match status" value="1"/>
</dbReference>
<evidence type="ECO:0000256" key="5">
    <source>
        <dbReference type="ARBA" id="ARBA00022840"/>
    </source>
</evidence>
<dbReference type="GO" id="GO:0032267">
    <property type="term" value="F:tRNA(Ile)-lysidine synthase activity"/>
    <property type="evidence" value="ECO:0007669"/>
    <property type="project" value="UniProtKB-EC"/>
</dbReference>
<dbReference type="InterPro" id="IPR012094">
    <property type="entry name" value="tRNA_Ile_lys_synt"/>
</dbReference>
<accession>A0A5B8NL16</accession>
<keyword evidence="3 7" id="KW-0819">tRNA processing</keyword>
<evidence type="ECO:0000256" key="4">
    <source>
        <dbReference type="ARBA" id="ARBA00022741"/>
    </source>
</evidence>
<dbReference type="GO" id="GO:0005737">
    <property type="term" value="C:cytoplasm"/>
    <property type="evidence" value="ECO:0007669"/>
    <property type="project" value="UniProtKB-SubCell"/>
</dbReference>
<keyword evidence="1 7" id="KW-0963">Cytoplasm</keyword>
<comment type="function">
    <text evidence="7">Ligates lysine onto the cytidine present at position 34 of the AUA codon-specific tRNA(Ile) that contains the anticodon CAU, in an ATP-dependent manner. Cytidine is converted to lysidine, thus changing the amino acid specificity of the tRNA from methionine to isoleucine.</text>
</comment>
<keyword evidence="11" id="KW-1185">Reference proteome</keyword>
<organism evidence="10 11">
    <name type="scientific">Euhalothece natronophila Z-M001</name>
    <dbReference type="NCBI Taxonomy" id="522448"/>
    <lineage>
        <taxon>Bacteria</taxon>
        <taxon>Bacillati</taxon>
        <taxon>Cyanobacteriota</taxon>
        <taxon>Cyanophyceae</taxon>
        <taxon>Oscillatoriophycideae</taxon>
        <taxon>Chroococcales</taxon>
        <taxon>Halothecacae</taxon>
        <taxon>Halothece cluster</taxon>
        <taxon>Euhalothece</taxon>
    </lineage>
</organism>
<evidence type="ECO:0000313" key="11">
    <source>
        <dbReference type="Proteomes" id="UP000318453"/>
    </source>
</evidence>
<dbReference type="NCBIfam" id="TIGR02432">
    <property type="entry name" value="lysidine_TilS_N"/>
    <property type="match status" value="1"/>
</dbReference>
<comment type="similarity">
    <text evidence="7">Belongs to the tRNA(Ile)-lysidine synthase family.</text>
</comment>
<gene>
    <name evidence="7 10" type="primary">tilS</name>
    <name evidence="10" type="ORF">FRE64_04260</name>
</gene>
<protein>
    <recommendedName>
        <fullName evidence="7">tRNA(Ile)-lysidine synthase</fullName>
        <ecNumber evidence="7">6.3.4.19</ecNumber>
    </recommendedName>
    <alternativeName>
        <fullName evidence="7">tRNA(Ile)-2-lysyl-cytidine synthase</fullName>
    </alternativeName>
    <alternativeName>
        <fullName evidence="7">tRNA(Ile)-lysidine synthetase</fullName>
    </alternativeName>
</protein>
<evidence type="ECO:0000259" key="9">
    <source>
        <dbReference type="Pfam" id="PF09179"/>
    </source>
</evidence>
<feature type="domain" description="tRNA(Ile)-lysidine synthase substrate-binding" evidence="9">
    <location>
        <begin position="256"/>
        <end position="302"/>
    </location>
</feature>
<dbReference type="Proteomes" id="UP000318453">
    <property type="component" value="Chromosome"/>
</dbReference>
<evidence type="ECO:0000256" key="3">
    <source>
        <dbReference type="ARBA" id="ARBA00022694"/>
    </source>
</evidence>
<dbReference type="EC" id="6.3.4.19" evidence="7"/>
<feature type="domain" description="tRNA(Ile)-lysidine/2-thiocytidine synthase N-terminal" evidence="8">
    <location>
        <begin position="26"/>
        <end position="203"/>
    </location>
</feature>
<reference evidence="10" key="1">
    <citation type="submission" date="2019-08" db="EMBL/GenBank/DDBJ databases">
        <title>Carotenoids and Carotenoid Binding Proteins in the Halophilic Cyanobacterium Euhalothece sp. ZM00.</title>
        <authorList>
            <person name="Cho S.M."/>
            <person name="Song J.Y."/>
            <person name="Park Y.-I."/>
        </authorList>
    </citation>
    <scope>NUCLEOTIDE SEQUENCE [LARGE SCALE GENOMIC DNA]</scope>
    <source>
        <strain evidence="10">Z-M001</strain>
    </source>
</reference>
<dbReference type="GO" id="GO:0006400">
    <property type="term" value="P:tRNA modification"/>
    <property type="evidence" value="ECO:0007669"/>
    <property type="project" value="UniProtKB-UniRule"/>
</dbReference>
<keyword evidence="2 7" id="KW-0436">Ligase</keyword>
<dbReference type="InterPro" id="IPR015262">
    <property type="entry name" value="tRNA_Ile_lys_synt_subst-bd"/>
</dbReference>
<comment type="subcellular location">
    <subcellularLocation>
        <location evidence="7">Cytoplasm</location>
    </subcellularLocation>
</comment>
<dbReference type="HAMAP" id="MF_01161">
    <property type="entry name" value="tRNA_Ile_lys_synt"/>
    <property type="match status" value="1"/>
</dbReference>
<evidence type="ECO:0000313" key="10">
    <source>
        <dbReference type="EMBL" id="QDZ39211.1"/>
    </source>
</evidence>
<name>A0A5B8NL16_9CHRO</name>
<comment type="domain">
    <text evidence="7">The N-terminal region contains the highly conserved SGGXDS motif, predicted to be a P-loop motif involved in ATP binding.</text>
</comment>
<dbReference type="InterPro" id="IPR014729">
    <property type="entry name" value="Rossmann-like_a/b/a_fold"/>
</dbReference>
<proteinExistence type="inferred from homology"/>
<evidence type="ECO:0000256" key="7">
    <source>
        <dbReference type="HAMAP-Rule" id="MF_01161"/>
    </source>
</evidence>
<evidence type="ECO:0000256" key="1">
    <source>
        <dbReference type="ARBA" id="ARBA00022490"/>
    </source>
</evidence>
<sequence length="325" mass="37446">MSWSDFHARIHKTLRQRRLLPERSRIILAVSGGQDSLSVLKLFSDLQPKWQWELAVAHCDHRWTEDEGMATHVQKVVETFGLPFFLLRAKEPIVETEAAARKWRYEVLTQCCLEQGYDYLVTGHTGSDRAETLLYNLIRGSGSDGLQALTWQRSLTPHLTLVRPLLNFFRSETQAICDQFKLPIWEDPANNNLAYARNRLRKQILPELKAHFNPQVELALAQTSEVLRSETEYLQQLASDLFQKASSEQASHSLLRQPLKNSPLALQRRVMRLFWHHNFTIAPTFNQIEELTALIHAPNGSRTSSFPNNCYAQVKANIIYLQSSR</sequence>
<dbReference type="OrthoDB" id="9807403at2"/>
<dbReference type="Gene3D" id="1.20.59.20">
    <property type="match status" value="1"/>
</dbReference>
<dbReference type="KEGG" id="enn:FRE64_04260"/>
<dbReference type="PANTHER" id="PTHR43033:SF1">
    <property type="entry name" value="TRNA(ILE)-LYSIDINE SYNTHASE-RELATED"/>
    <property type="match status" value="1"/>
</dbReference>
<dbReference type="InterPro" id="IPR011063">
    <property type="entry name" value="TilS/TtcA_N"/>
</dbReference>
<dbReference type="Pfam" id="PF09179">
    <property type="entry name" value="TilS"/>
    <property type="match status" value="1"/>
</dbReference>
<evidence type="ECO:0000259" key="8">
    <source>
        <dbReference type="Pfam" id="PF01171"/>
    </source>
</evidence>
<dbReference type="InterPro" id="IPR012795">
    <property type="entry name" value="tRNA_Ile_lys_synt_N"/>
</dbReference>
<keyword evidence="4 7" id="KW-0547">Nucleotide-binding</keyword>
<evidence type="ECO:0000256" key="2">
    <source>
        <dbReference type="ARBA" id="ARBA00022598"/>
    </source>
</evidence>
<keyword evidence="5 7" id="KW-0067">ATP-binding</keyword>
<comment type="catalytic activity">
    <reaction evidence="6 7">
        <text>cytidine(34) in tRNA(Ile2) + L-lysine + ATP = lysidine(34) in tRNA(Ile2) + AMP + diphosphate + H(+)</text>
        <dbReference type="Rhea" id="RHEA:43744"/>
        <dbReference type="Rhea" id="RHEA-COMP:10625"/>
        <dbReference type="Rhea" id="RHEA-COMP:10670"/>
        <dbReference type="ChEBI" id="CHEBI:15378"/>
        <dbReference type="ChEBI" id="CHEBI:30616"/>
        <dbReference type="ChEBI" id="CHEBI:32551"/>
        <dbReference type="ChEBI" id="CHEBI:33019"/>
        <dbReference type="ChEBI" id="CHEBI:82748"/>
        <dbReference type="ChEBI" id="CHEBI:83665"/>
        <dbReference type="ChEBI" id="CHEBI:456215"/>
        <dbReference type="EC" id="6.3.4.19"/>
    </reaction>
</comment>
<dbReference type="SUPFAM" id="SSF52402">
    <property type="entry name" value="Adenine nucleotide alpha hydrolases-like"/>
    <property type="match status" value="1"/>
</dbReference>
<dbReference type="GO" id="GO:0005524">
    <property type="term" value="F:ATP binding"/>
    <property type="evidence" value="ECO:0007669"/>
    <property type="project" value="UniProtKB-UniRule"/>
</dbReference>